<feature type="chain" id="PRO_5041352553" evidence="1">
    <location>
        <begin position="33"/>
        <end position="261"/>
    </location>
</feature>
<keyword evidence="3" id="KW-1185">Reference proteome</keyword>
<evidence type="ECO:0000313" key="3">
    <source>
        <dbReference type="Proteomes" id="UP001163846"/>
    </source>
</evidence>
<dbReference type="AlphaFoldDB" id="A0AA38P1J3"/>
<feature type="signal peptide" evidence="1">
    <location>
        <begin position="1"/>
        <end position="32"/>
    </location>
</feature>
<gene>
    <name evidence="2" type="ORF">F5878DRAFT_728126</name>
</gene>
<protein>
    <submittedName>
        <fullName evidence="2">Uncharacterized protein</fullName>
    </submittedName>
</protein>
<reference evidence="2" key="1">
    <citation type="submission" date="2022-08" db="EMBL/GenBank/DDBJ databases">
        <authorList>
            <consortium name="DOE Joint Genome Institute"/>
            <person name="Min B."/>
            <person name="Riley R."/>
            <person name="Sierra-Patev S."/>
            <person name="Naranjo-Ortiz M."/>
            <person name="Looney B."/>
            <person name="Konkel Z."/>
            <person name="Slot J.C."/>
            <person name="Sakamoto Y."/>
            <person name="Steenwyk J.L."/>
            <person name="Rokas A."/>
            <person name="Carro J."/>
            <person name="Camarero S."/>
            <person name="Ferreira P."/>
            <person name="Molpeceres G."/>
            <person name="Ruiz-Duenas F.J."/>
            <person name="Serrano A."/>
            <person name="Henrissat B."/>
            <person name="Drula E."/>
            <person name="Hughes K.W."/>
            <person name="Mata J.L."/>
            <person name="Ishikawa N.K."/>
            <person name="Vargas-Isla R."/>
            <person name="Ushijima S."/>
            <person name="Smith C.A."/>
            <person name="Ahrendt S."/>
            <person name="Andreopoulos W."/>
            <person name="He G."/>
            <person name="Labutti K."/>
            <person name="Lipzen A."/>
            <person name="Ng V."/>
            <person name="Sandor L."/>
            <person name="Barry K."/>
            <person name="Martinez A.T."/>
            <person name="Xiao Y."/>
            <person name="Gibbons J.G."/>
            <person name="Terashima K."/>
            <person name="Hibbett D.S."/>
            <person name="Grigoriev I.V."/>
        </authorList>
    </citation>
    <scope>NUCLEOTIDE SEQUENCE</scope>
    <source>
        <strain evidence="2">TFB9207</strain>
    </source>
</reference>
<name>A0AA38P1J3_9AGAR</name>
<proteinExistence type="predicted"/>
<dbReference type="Proteomes" id="UP001163846">
    <property type="component" value="Unassembled WGS sequence"/>
</dbReference>
<organism evidence="2 3">
    <name type="scientific">Lentinula raphanica</name>
    <dbReference type="NCBI Taxonomy" id="153919"/>
    <lineage>
        <taxon>Eukaryota</taxon>
        <taxon>Fungi</taxon>
        <taxon>Dikarya</taxon>
        <taxon>Basidiomycota</taxon>
        <taxon>Agaricomycotina</taxon>
        <taxon>Agaricomycetes</taxon>
        <taxon>Agaricomycetidae</taxon>
        <taxon>Agaricales</taxon>
        <taxon>Marasmiineae</taxon>
        <taxon>Omphalotaceae</taxon>
        <taxon>Lentinula</taxon>
    </lineage>
</organism>
<evidence type="ECO:0000313" key="2">
    <source>
        <dbReference type="EMBL" id="KAJ3834575.1"/>
    </source>
</evidence>
<accession>A0AA38P1J3</accession>
<evidence type="ECO:0000256" key="1">
    <source>
        <dbReference type="SAM" id="SignalP"/>
    </source>
</evidence>
<sequence>MNAASAKFRAGVVAVQVLVLILVPLLFPFCYAIPTPPGHTQDTPEAAPVHHLMKHRPAGGEVHLFYLMPGSLEPPTSSGQSLNIHHYLEFPNYPPGSHFPPFGPPPAKPSTQEETRTEQLRNVLSEVMEMFLDYLYYIECEEVVTGRFKQQFGVLVQQGLHVDPARWYPLYHLKFGNEVYAKVTSVVRNQTNNQVLRTEKWLTTVRRSNGCENCKGQVLGARVRDAEDAAFPTLKSKNKWEKVKDFFKNLRPSWWFTQGSK</sequence>
<dbReference type="EMBL" id="MU806513">
    <property type="protein sequence ID" value="KAJ3834575.1"/>
    <property type="molecule type" value="Genomic_DNA"/>
</dbReference>
<comment type="caution">
    <text evidence="2">The sequence shown here is derived from an EMBL/GenBank/DDBJ whole genome shotgun (WGS) entry which is preliminary data.</text>
</comment>
<keyword evidence="1" id="KW-0732">Signal</keyword>